<dbReference type="AlphaFoldDB" id="A0A1M4Z8M2"/>
<organism evidence="3 4">
    <name type="scientific">Clostridium fallax</name>
    <dbReference type="NCBI Taxonomy" id="1533"/>
    <lineage>
        <taxon>Bacteria</taxon>
        <taxon>Bacillati</taxon>
        <taxon>Bacillota</taxon>
        <taxon>Clostridia</taxon>
        <taxon>Eubacteriales</taxon>
        <taxon>Clostridiaceae</taxon>
        <taxon>Clostridium</taxon>
    </lineage>
</organism>
<dbReference type="SUPFAM" id="SSF54534">
    <property type="entry name" value="FKBP-like"/>
    <property type="match status" value="1"/>
</dbReference>
<dbReference type="EMBL" id="FQVM01000039">
    <property type="protein sequence ID" value="SHF14364.1"/>
    <property type="molecule type" value="Genomic_DNA"/>
</dbReference>
<evidence type="ECO:0000259" key="2">
    <source>
        <dbReference type="Pfam" id="PF01272"/>
    </source>
</evidence>
<proteinExistence type="predicted"/>
<feature type="compositionally biased region" description="Basic residues" evidence="1">
    <location>
        <begin position="47"/>
        <end position="63"/>
    </location>
</feature>
<protein>
    <submittedName>
        <fullName evidence="3">Transcription elongation factor, GreA/GreB family</fullName>
    </submittedName>
</protein>
<dbReference type="InterPro" id="IPR001437">
    <property type="entry name" value="Tscrpt_elong_fac_GreA/B_C"/>
</dbReference>
<name>A0A1M4Z8M2_9CLOT</name>
<reference evidence="3 4" key="1">
    <citation type="submission" date="2016-11" db="EMBL/GenBank/DDBJ databases">
        <authorList>
            <person name="Jaros S."/>
            <person name="Januszkiewicz K."/>
            <person name="Wedrychowicz H."/>
        </authorList>
    </citation>
    <scope>NUCLEOTIDE SEQUENCE [LARGE SCALE GENOMIC DNA]</scope>
    <source>
        <strain evidence="3 4">DSM 2631</strain>
    </source>
</reference>
<dbReference type="GO" id="GO:0003677">
    <property type="term" value="F:DNA binding"/>
    <property type="evidence" value="ECO:0007669"/>
    <property type="project" value="InterPro"/>
</dbReference>
<keyword evidence="4" id="KW-1185">Reference proteome</keyword>
<sequence>MKCVGILLCNYYDDSSETKILLENKRKNIMENLESRCRSCFEDKNREKRKKQKETHINNRKNKRKNRNYPLLNKIITLKCIKFESILEVKIVKKNESNQFQNLFSEKSNFGKAFLNKSIVDKVRLVLGNGYMEYIILKI</sequence>
<gene>
    <name evidence="3" type="ORF">SAMN05443638_13918</name>
</gene>
<dbReference type="Proteomes" id="UP000184035">
    <property type="component" value="Unassembled WGS sequence"/>
</dbReference>
<dbReference type="GO" id="GO:0003746">
    <property type="term" value="F:translation elongation factor activity"/>
    <property type="evidence" value="ECO:0007669"/>
    <property type="project" value="UniProtKB-KW"/>
</dbReference>
<dbReference type="Gene3D" id="3.10.50.30">
    <property type="entry name" value="Transcription elongation factor, GreA/GreB, C-terminal domain"/>
    <property type="match status" value="1"/>
</dbReference>
<evidence type="ECO:0000313" key="4">
    <source>
        <dbReference type="Proteomes" id="UP000184035"/>
    </source>
</evidence>
<feature type="domain" description="Transcription elongation factor GreA/GreB C-terminal" evidence="2">
    <location>
        <begin position="74"/>
        <end position="139"/>
    </location>
</feature>
<keyword evidence="3" id="KW-0648">Protein biosynthesis</keyword>
<dbReference type="STRING" id="1533.SAMN05443638_13918"/>
<dbReference type="GO" id="GO:0032784">
    <property type="term" value="P:regulation of DNA-templated transcription elongation"/>
    <property type="evidence" value="ECO:0007669"/>
    <property type="project" value="InterPro"/>
</dbReference>
<dbReference type="Pfam" id="PF01272">
    <property type="entry name" value="GreA_GreB"/>
    <property type="match status" value="1"/>
</dbReference>
<feature type="region of interest" description="Disordered" evidence="1">
    <location>
        <begin position="44"/>
        <end position="63"/>
    </location>
</feature>
<accession>A0A1M4Z8M2</accession>
<keyword evidence="3" id="KW-0251">Elongation factor</keyword>
<evidence type="ECO:0000256" key="1">
    <source>
        <dbReference type="SAM" id="MobiDB-lite"/>
    </source>
</evidence>
<evidence type="ECO:0000313" key="3">
    <source>
        <dbReference type="EMBL" id="SHF14364.1"/>
    </source>
</evidence>
<dbReference type="RefSeq" id="WP_072897723.1">
    <property type="nucleotide sequence ID" value="NZ_FQVM01000039.1"/>
</dbReference>
<dbReference type="InterPro" id="IPR036953">
    <property type="entry name" value="GreA/GreB_C_sf"/>
</dbReference>